<feature type="domain" description="Armadillo-like helical" evidence="5">
    <location>
        <begin position="380"/>
        <end position="607"/>
    </location>
</feature>
<sequence>MDPAVYYGQFVYGIDDPDILDDTFYHNLFSVKYDHTALSTILRRDIGRIEHITQSIFTNAVHTVSSPTSSTEQCSNAIDTLRTLIQSTISGKRSYDSSAIITTLTSLSDVDTVLPTFVTSLQHLISQHSHDEELATKAVALALCFVARAYHSSLISYFTHRNFLPPLLSYITSRPSSSPAAGTRDAVLLVGLLAAYQKFESHNPYQTYLSQLSDQEQMMAVIETFGEVCREVRDDYIEVQDDGEGVGFVGWMGSWWGGAKLVERRQSKAKGIVDVEEAWGVLPGPEVAVLLAVYEFVQNSKVFCMNFIRAPPTAPNTESPFSLFLSLTSYLLSHQRRSPHAATSSRLTTLILRILLDDPGTASLLALQSSSVRLCRQRTPLPKLGGMGEERVVMGVVFDLCVQGLEWNLKKRLDVEGYVNVVGLVGRGISVLKRGRTRIAYHWHHLWKSLFGLVKFMTARADDLKDLTRVKTLTESLSKVLALALSSGESFLPSAKEYDDLFYQVIQSGHLLTQFSQTYNLTTYPPTTLLLAVHAHYLSLIESHQLRTGEHLDAEEVHRVIRDGYGGLEVKGGGEGLEVWERWREGEERVFLKGVGRGVVGDVIEIDERAH</sequence>
<dbReference type="InterPro" id="IPR013636">
    <property type="entry name" value="ARMH3_C"/>
</dbReference>
<evidence type="ECO:0000256" key="1">
    <source>
        <dbReference type="ARBA" id="ARBA00004370"/>
    </source>
</evidence>
<dbReference type="RefSeq" id="XP_019021838.1">
    <property type="nucleotide sequence ID" value="XM_019172073.1"/>
</dbReference>
<comment type="subcellular location">
    <subcellularLocation>
        <location evidence="1">Membrane</location>
    </subcellularLocation>
</comment>
<dbReference type="OrthoDB" id="2012278at2759"/>
<protein>
    <recommendedName>
        <fullName evidence="5">Armadillo-like helical domain-containing protein</fullName>
    </recommendedName>
</protein>
<evidence type="ECO:0000256" key="3">
    <source>
        <dbReference type="ARBA" id="ARBA00022989"/>
    </source>
</evidence>
<evidence type="ECO:0000256" key="4">
    <source>
        <dbReference type="ARBA" id="ARBA00023136"/>
    </source>
</evidence>
<evidence type="ECO:0000256" key="2">
    <source>
        <dbReference type="ARBA" id="ARBA00022692"/>
    </source>
</evidence>
<dbReference type="OMA" id="YEATHLN"/>
<evidence type="ECO:0000313" key="6">
    <source>
        <dbReference type="EMBL" id="GAO47987.1"/>
    </source>
</evidence>
<dbReference type="InterPro" id="IPR039868">
    <property type="entry name" value="ARMD3-like"/>
</dbReference>
<keyword evidence="3" id="KW-1133">Transmembrane helix</keyword>
<keyword evidence="4" id="KW-0472">Membrane</keyword>
<organism evidence="6 7">
    <name type="scientific">Saitoella complicata (strain BCRC 22490 / CBS 7301 / JCM 7358 / NBRC 10748 / NRRL Y-17804)</name>
    <dbReference type="NCBI Taxonomy" id="698492"/>
    <lineage>
        <taxon>Eukaryota</taxon>
        <taxon>Fungi</taxon>
        <taxon>Dikarya</taxon>
        <taxon>Ascomycota</taxon>
        <taxon>Taphrinomycotina</taxon>
        <taxon>Taphrinomycotina incertae sedis</taxon>
        <taxon>Saitoella</taxon>
    </lineage>
</organism>
<dbReference type="AlphaFoldDB" id="A0A0E9NDQ8"/>
<proteinExistence type="predicted"/>
<keyword evidence="2" id="KW-0812">Transmembrane</keyword>
<dbReference type="PANTHER" id="PTHR13608">
    <property type="entry name" value="ARMADILLO-LIKE HELICAL DOMAIN-CONTAINING PROTEIN 3"/>
    <property type="match status" value="1"/>
</dbReference>
<dbReference type="Proteomes" id="UP000033140">
    <property type="component" value="Unassembled WGS sequence"/>
</dbReference>
<dbReference type="InterPro" id="IPR011989">
    <property type="entry name" value="ARM-like"/>
</dbReference>
<dbReference type="GO" id="GO:0005829">
    <property type="term" value="C:cytosol"/>
    <property type="evidence" value="ECO:0007669"/>
    <property type="project" value="TreeGrafter"/>
</dbReference>
<accession>A0A0E9NDQ8</accession>
<dbReference type="Pfam" id="PF08427">
    <property type="entry name" value="ARMH3_C"/>
    <property type="match status" value="1"/>
</dbReference>
<dbReference type="GO" id="GO:0016020">
    <property type="term" value="C:membrane"/>
    <property type="evidence" value="ECO:0007669"/>
    <property type="project" value="UniProtKB-SubCell"/>
</dbReference>
<evidence type="ECO:0000259" key="5">
    <source>
        <dbReference type="SMART" id="SM01158"/>
    </source>
</evidence>
<keyword evidence="7" id="KW-1185">Reference proteome</keyword>
<dbReference type="SMART" id="SM01158">
    <property type="entry name" value="DUF1741"/>
    <property type="match status" value="1"/>
</dbReference>
<reference evidence="6 7" key="3">
    <citation type="journal article" date="2015" name="Genome Announc.">
        <title>Draft Genome Sequence of the Archiascomycetous Yeast Saitoella complicata.</title>
        <authorList>
            <person name="Yamauchi K."/>
            <person name="Kondo S."/>
            <person name="Hamamoto M."/>
            <person name="Takahashi Y."/>
            <person name="Ogura Y."/>
            <person name="Hayashi T."/>
            <person name="Nishida H."/>
        </authorList>
    </citation>
    <scope>NUCLEOTIDE SEQUENCE [LARGE SCALE GENOMIC DNA]</scope>
    <source>
        <strain evidence="6 7">NRRL Y-17804</strain>
    </source>
</reference>
<reference evidence="6 7" key="1">
    <citation type="journal article" date="2011" name="J. Gen. Appl. Microbiol.">
        <title>Draft genome sequencing of the enigmatic yeast Saitoella complicata.</title>
        <authorList>
            <person name="Nishida H."/>
            <person name="Hamamoto M."/>
            <person name="Sugiyama J."/>
        </authorList>
    </citation>
    <scope>NUCLEOTIDE SEQUENCE [LARGE SCALE GENOMIC DNA]</scope>
    <source>
        <strain evidence="6 7">NRRL Y-17804</strain>
    </source>
</reference>
<dbReference type="SUPFAM" id="SSF48371">
    <property type="entry name" value="ARM repeat"/>
    <property type="match status" value="1"/>
</dbReference>
<name>A0A0E9NDQ8_SAICN</name>
<dbReference type="Gene3D" id="1.25.10.10">
    <property type="entry name" value="Leucine-rich Repeat Variant"/>
    <property type="match status" value="1"/>
</dbReference>
<gene>
    <name evidence="6" type="ORF">G7K_2177-t1</name>
</gene>
<evidence type="ECO:0000313" key="7">
    <source>
        <dbReference type="Proteomes" id="UP000033140"/>
    </source>
</evidence>
<dbReference type="InterPro" id="IPR016024">
    <property type="entry name" value="ARM-type_fold"/>
</dbReference>
<dbReference type="PANTHER" id="PTHR13608:SF3">
    <property type="entry name" value="ARMADILLO-LIKE HELICAL DOMAIN-CONTAINING PROTEIN 3"/>
    <property type="match status" value="1"/>
</dbReference>
<dbReference type="EMBL" id="BACD03000012">
    <property type="protein sequence ID" value="GAO47987.1"/>
    <property type="molecule type" value="Genomic_DNA"/>
</dbReference>
<comment type="caution">
    <text evidence="6">The sequence shown here is derived from an EMBL/GenBank/DDBJ whole genome shotgun (WGS) entry which is preliminary data.</text>
</comment>
<reference evidence="6 7" key="2">
    <citation type="journal article" date="2014" name="J. Gen. Appl. Microbiol.">
        <title>The early diverging ascomycetous budding yeast Saitoella complicata has three histone deacetylases belonging to the Clr6, Hos2, and Rpd3 lineages.</title>
        <authorList>
            <person name="Nishida H."/>
            <person name="Matsumoto T."/>
            <person name="Kondo S."/>
            <person name="Hamamoto M."/>
            <person name="Yoshikawa H."/>
        </authorList>
    </citation>
    <scope>NUCLEOTIDE SEQUENCE [LARGE SCALE GENOMIC DNA]</scope>
    <source>
        <strain evidence="6 7">NRRL Y-17804</strain>
    </source>
</reference>